<feature type="compositionally biased region" description="Basic and acidic residues" evidence="1">
    <location>
        <begin position="10"/>
        <end position="20"/>
    </location>
</feature>
<dbReference type="EMBL" id="JAPEVG010000184">
    <property type="protein sequence ID" value="KAJ8474563.1"/>
    <property type="molecule type" value="Genomic_DNA"/>
</dbReference>
<accession>A0AAD7X7R5</accession>
<reference evidence="3" key="1">
    <citation type="submission" date="2022-11" db="EMBL/GenBank/DDBJ databases">
        <title>Genome Sequence of Cubamyces cubensis.</title>
        <authorList>
            <person name="Buettner E."/>
        </authorList>
    </citation>
    <scope>NUCLEOTIDE SEQUENCE</scope>
    <source>
        <strain evidence="3">MPL-01</strain>
    </source>
</reference>
<feature type="region of interest" description="Disordered" evidence="1">
    <location>
        <begin position="1"/>
        <end position="39"/>
    </location>
</feature>
<evidence type="ECO:0000313" key="4">
    <source>
        <dbReference type="Proteomes" id="UP001215151"/>
    </source>
</evidence>
<protein>
    <recommendedName>
        <fullName evidence="5">Transmembrane protein</fullName>
    </recommendedName>
</protein>
<feature type="transmembrane region" description="Helical" evidence="2">
    <location>
        <begin position="58"/>
        <end position="83"/>
    </location>
</feature>
<keyword evidence="2" id="KW-1133">Transmembrane helix</keyword>
<feature type="compositionally biased region" description="Polar residues" evidence="1">
    <location>
        <begin position="489"/>
        <end position="499"/>
    </location>
</feature>
<sequence length="630" mass="67552">MSTETAPSCRPDKGKARANDVEPTENTPLLASGSLSSRDTSVEHVNPRAARQRLFSQLLTVFLISLSLCVLLFVLLAVIAFSYRSHASQIPPEEILERALVVEGPDRVDVLNASTTDGVWLMVHGRVGLDAGCVVGVNRDDGDGILKDWWKSFGRWGIRRLDRVNVNLSPIEVSPRAHPDIVLATISTPPIEVPLTADPPRRESSWLTPVQIPVRIQPTKDVASLLHFIRESWKIGFVSVQATVAHTVVHGGRLGDSGWRSHFVLSHSNVRPVVNMKIPSVPGLPPPGHNNAPPSFSDLVTLQSFNIVSADDSIFIEANATAINPIPWHLEFSSPPLPFVIALPSPSNSSPEVPSVPIASVRSHPFALTHPNISLTISGAVLPLEQSASRALSNFMGKYVSGHEADIQITTPLVPGMVINTIFPAPNPKPEILRNVSITNMKITPTGTTMVASGTVHALVVLPRGINVGVNASRVFPDVLVYDGPVSLPGSNDSDSDVTPHNPPPEQPLPDPLPPRAFAHIRPEDWLPALSEKVDGPEDAGSAVAVSAHIDDVPLQVLPGREREFSNFVSKVIFGTQGALAGVQGVAAVAVRVNGLPFANGHDGEMELTGLPFEGSVRIGKKSMWPLPMD</sequence>
<comment type="caution">
    <text evidence="3">The sequence shown here is derived from an EMBL/GenBank/DDBJ whole genome shotgun (WGS) entry which is preliminary data.</text>
</comment>
<proteinExistence type="predicted"/>
<evidence type="ECO:0000313" key="3">
    <source>
        <dbReference type="EMBL" id="KAJ8474563.1"/>
    </source>
</evidence>
<dbReference type="Proteomes" id="UP001215151">
    <property type="component" value="Unassembled WGS sequence"/>
</dbReference>
<organism evidence="3 4">
    <name type="scientific">Trametes cubensis</name>
    <dbReference type="NCBI Taxonomy" id="1111947"/>
    <lineage>
        <taxon>Eukaryota</taxon>
        <taxon>Fungi</taxon>
        <taxon>Dikarya</taxon>
        <taxon>Basidiomycota</taxon>
        <taxon>Agaricomycotina</taxon>
        <taxon>Agaricomycetes</taxon>
        <taxon>Polyporales</taxon>
        <taxon>Polyporaceae</taxon>
        <taxon>Trametes</taxon>
    </lineage>
</organism>
<feature type="compositionally biased region" description="Polar residues" evidence="1">
    <location>
        <begin position="24"/>
        <end position="39"/>
    </location>
</feature>
<evidence type="ECO:0000256" key="2">
    <source>
        <dbReference type="SAM" id="Phobius"/>
    </source>
</evidence>
<name>A0AAD7X7R5_9APHY</name>
<gene>
    <name evidence="3" type="ORF">ONZ51_g7123</name>
</gene>
<evidence type="ECO:0008006" key="5">
    <source>
        <dbReference type="Google" id="ProtNLM"/>
    </source>
</evidence>
<evidence type="ECO:0000256" key="1">
    <source>
        <dbReference type="SAM" id="MobiDB-lite"/>
    </source>
</evidence>
<feature type="compositionally biased region" description="Pro residues" evidence="1">
    <location>
        <begin position="501"/>
        <end position="515"/>
    </location>
</feature>
<dbReference type="AlphaFoldDB" id="A0AAD7X7R5"/>
<feature type="region of interest" description="Disordered" evidence="1">
    <location>
        <begin position="487"/>
        <end position="517"/>
    </location>
</feature>
<keyword evidence="2" id="KW-0812">Transmembrane</keyword>
<keyword evidence="4" id="KW-1185">Reference proteome</keyword>
<keyword evidence="2" id="KW-0472">Membrane</keyword>